<proteinExistence type="predicted"/>
<dbReference type="Proteomes" id="UP000778578">
    <property type="component" value="Unassembled WGS sequence"/>
</dbReference>
<dbReference type="Pfam" id="PF07883">
    <property type="entry name" value="Cupin_2"/>
    <property type="match status" value="1"/>
</dbReference>
<sequence>MIWQVFIEQSENFVDPQLPRLEPSSLVGWSGRPELMGAPHQHDDLEINLVAEGGTMLYLFGGEPLEVGPGSVAAFWAAVPHQLAANSATRVHWVYVPFATFLGWGLPDSLVSRLLSGTPLVSAPSAALATDPGNFVQWAADFASDQPERHQIAMLEVEARIRRLALTQLGEPAHRYTGDDPALRRVLGMVRHIAEHFREPLTVADIADAVQLHPNYAMAQFRKVVCTTVVDYLTQFRLAEARRLLVTTDLPVNDVAAAAGFGSVSRFYTAFTPVCGMPPATFRREYRGQARPDLDRGREPDGR</sequence>
<dbReference type="InterPro" id="IPR014710">
    <property type="entry name" value="RmlC-like_jellyroll"/>
</dbReference>
<name>A0ABS7Q2H3_9ACTN</name>
<keyword evidence="6" id="KW-1185">Reference proteome</keyword>
<dbReference type="InterPro" id="IPR011051">
    <property type="entry name" value="RmlC_Cupin_sf"/>
</dbReference>
<evidence type="ECO:0000259" key="4">
    <source>
        <dbReference type="PROSITE" id="PS01124"/>
    </source>
</evidence>
<comment type="caution">
    <text evidence="5">The sequence shown here is derived from an EMBL/GenBank/DDBJ whole genome shotgun (WGS) entry which is preliminary data.</text>
</comment>
<protein>
    <submittedName>
        <fullName evidence="5">Helix-turn-helix domain-containing protein</fullName>
    </submittedName>
</protein>
<keyword evidence="2" id="KW-0238">DNA-binding</keyword>
<evidence type="ECO:0000256" key="3">
    <source>
        <dbReference type="ARBA" id="ARBA00023163"/>
    </source>
</evidence>
<feature type="domain" description="HTH araC/xylS-type" evidence="4">
    <location>
        <begin position="187"/>
        <end position="285"/>
    </location>
</feature>
<gene>
    <name evidence="5" type="ORF">K7862_06760</name>
</gene>
<dbReference type="Gene3D" id="2.60.120.10">
    <property type="entry name" value="Jelly Rolls"/>
    <property type="match status" value="1"/>
</dbReference>
<reference evidence="5 6" key="1">
    <citation type="submission" date="2021-08" db="EMBL/GenBank/DDBJ databases">
        <title>WGS of actinomycetes from Thailand.</title>
        <authorList>
            <person name="Thawai C."/>
        </authorList>
    </citation>
    <scope>NUCLEOTIDE SEQUENCE [LARGE SCALE GENOMIC DNA]</scope>
    <source>
        <strain evidence="5 6">PLK6-54</strain>
    </source>
</reference>
<evidence type="ECO:0000256" key="1">
    <source>
        <dbReference type="ARBA" id="ARBA00023015"/>
    </source>
</evidence>
<dbReference type="InterPro" id="IPR018060">
    <property type="entry name" value="HTH_AraC"/>
</dbReference>
<dbReference type="PANTHER" id="PTHR43280">
    <property type="entry name" value="ARAC-FAMILY TRANSCRIPTIONAL REGULATOR"/>
    <property type="match status" value="1"/>
</dbReference>
<keyword evidence="1" id="KW-0805">Transcription regulation</keyword>
<dbReference type="PANTHER" id="PTHR43280:SF27">
    <property type="entry name" value="TRANSCRIPTIONAL REGULATOR MTLR"/>
    <property type="match status" value="1"/>
</dbReference>
<evidence type="ECO:0000313" key="6">
    <source>
        <dbReference type="Proteomes" id="UP000778578"/>
    </source>
</evidence>
<dbReference type="Gene3D" id="1.10.10.60">
    <property type="entry name" value="Homeodomain-like"/>
    <property type="match status" value="2"/>
</dbReference>
<dbReference type="RefSeq" id="WP_222961487.1">
    <property type="nucleotide sequence ID" value="NZ_JAINZZ010000005.1"/>
</dbReference>
<dbReference type="EMBL" id="JAINZZ010000005">
    <property type="protein sequence ID" value="MBY8877343.1"/>
    <property type="molecule type" value="Genomic_DNA"/>
</dbReference>
<evidence type="ECO:0000313" key="5">
    <source>
        <dbReference type="EMBL" id="MBY8877343.1"/>
    </source>
</evidence>
<evidence type="ECO:0000256" key="2">
    <source>
        <dbReference type="ARBA" id="ARBA00023125"/>
    </source>
</evidence>
<dbReference type="SMART" id="SM00342">
    <property type="entry name" value="HTH_ARAC"/>
    <property type="match status" value="1"/>
</dbReference>
<accession>A0ABS7Q2H3</accession>
<dbReference type="SUPFAM" id="SSF46689">
    <property type="entry name" value="Homeodomain-like"/>
    <property type="match status" value="1"/>
</dbReference>
<dbReference type="PROSITE" id="PS01124">
    <property type="entry name" value="HTH_ARAC_FAMILY_2"/>
    <property type="match status" value="1"/>
</dbReference>
<organism evidence="5 6">
    <name type="scientific">Actinacidiphila acidipaludis</name>
    <dbReference type="NCBI Taxonomy" id="2873382"/>
    <lineage>
        <taxon>Bacteria</taxon>
        <taxon>Bacillati</taxon>
        <taxon>Actinomycetota</taxon>
        <taxon>Actinomycetes</taxon>
        <taxon>Kitasatosporales</taxon>
        <taxon>Streptomycetaceae</taxon>
        <taxon>Actinacidiphila</taxon>
    </lineage>
</organism>
<dbReference type="Pfam" id="PF12833">
    <property type="entry name" value="HTH_18"/>
    <property type="match status" value="1"/>
</dbReference>
<dbReference type="InterPro" id="IPR013096">
    <property type="entry name" value="Cupin_2"/>
</dbReference>
<dbReference type="InterPro" id="IPR009057">
    <property type="entry name" value="Homeodomain-like_sf"/>
</dbReference>
<dbReference type="SUPFAM" id="SSF51182">
    <property type="entry name" value="RmlC-like cupins"/>
    <property type="match status" value="1"/>
</dbReference>
<keyword evidence="3" id="KW-0804">Transcription</keyword>